<dbReference type="AlphaFoldDB" id="A0A1F8DP62"/>
<evidence type="ECO:0000259" key="17">
    <source>
        <dbReference type="PROSITE" id="PS51194"/>
    </source>
</evidence>
<evidence type="ECO:0000313" key="19">
    <source>
        <dbReference type="Proteomes" id="UP000178798"/>
    </source>
</evidence>
<dbReference type="InterPro" id="IPR045562">
    <property type="entry name" value="RecG_dom3_C"/>
</dbReference>
<dbReference type="Gene3D" id="2.40.50.140">
    <property type="entry name" value="Nucleic acid-binding proteins"/>
    <property type="match status" value="1"/>
</dbReference>
<dbReference type="GO" id="GO:0006310">
    <property type="term" value="P:DNA recombination"/>
    <property type="evidence" value="ECO:0007669"/>
    <property type="project" value="UniProtKB-UniRule"/>
</dbReference>
<dbReference type="SMART" id="SM00490">
    <property type="entry name" value="HELICc"/>
    <property type="match status" value="1"/>
</dbReference>
<dbReference type="CDD" id="cd04488">
    <property type="entry name" value="RecG_wedge_OBF"/>
    <property type="match status" value="1"/>
</dbReference>
<evidence type="ECO:0000256" key="9">
    <source>
        <dbReference type="ARBA" id="ARBA00023172"/>
    </source>
</evidence>
<protein>
    <recommendedName>
        <fullName evidence="2 15">ATP-dependent DNA helicase RecG</fullName>
        <ecNumber evidence="13 15">5.6.2.4</ecNumber>
    </recommendedName>
</protein>
<dbReference type="InterPro" id="IPR014001">
    <property type="entry name" value="Helicase_ATP-bd"/>
</dbReference>
<evidence type="ECO:0000256" key="7">
    <source>
        <dbReference type="ARBA" id="ARBA00022840"/>
    </source>
</evidence>
<evidence type="ECO:0000256" key="8">
    <source>
        <dbReference type="ARBA" id="ARBA00023125"/>
    </source>
</evidence>
<evidence type="ECO:0000256" key="6">
    <source>
        <dbReference type="ARBA" id="ARBA00022806"/>
    </source>
</evidence>
<dbReference type="InterPro" id="IPR047112">
    <property type="entry name" value="RecG/Mfd"/>
</dbReference>
<comment type="caution">
    <text evidence="18">The sequence shown here is derived from an EMBL/GenBank/DDBJ whole genome shotgun (WGS) entry which is preliminary data.</text>
</comment>
<dbReference type="InterPro" id="IPR012340">
    <property type="entry name" value="NA-bd_OB-fold"/>
</dbReference>
<dbReference type="NCBIfam" id="NF008168">
    <property type="entry name" value="PRK10917.2-2"/>
    <property type="match status" value="1"/>
</dbReference>
<evidence type="ECO:0000256" key="14">
    <source>
        <dbReference type="ARBA" id="ARBA00048988"/>
    </source>
</evidence>
<organism evidence="18 19">
    <name type="scientific">Candidatus Wolfebacteria bacterium RIFCSPLOWO2_01_FULL_38_11</name>
    <dbReference type="NCBI Taxonomy" id="1802556"/>
    <lineage>
        <taxon>Bacteria</taxon>
        <taxon>Candidatus Wolfeibacteriota</taxon>
    </lineage>
</organism>
<feature type="domain" description="Helicase C-terminal" evidence="17">
    <location>
        <begin position="506"/>
        <end position="662"/>
    </location>
</feature>
<evidence type="ECO:0000259" key="16">
    <source>
        <dbReference type="PROSITE" id="PS51192"/>
    </source>
</evidence>
<dbReference type="CDD" id="cd17992">
    <property type="entry name" value="DEXHc_RecG"/>
    <property type="match status" value="1"/>
</dbReference>
<dbReference type="EMBL" id="MGIQ01000022">
    <property type="protein sequence ID" value="OGM90407.1"/>
    <property type="molecule type" value="Genomic_DNA"/>
</dbReference>
<dbReference type="STRING" id="1802556.A2999_00310"/>
<dbReference type="Pfam" id="PF00270">
    <property type="entry name" value="DEAD"/>
    <property type="match status" value="1"/>
</dbReference>
<dbReference type="PROSITE" id="PS51192">
    <property type="entry name" value="HELICASE_ATP_BIND_1"/>
    <property type="match status" value="1"/>
</dbReference>
<evidence type="ECO:0000256" key="4">
    <source>
        <dbReference type="ARBA" id="ARBA00022763"/>
    </source>
</evidence>
<name>A0A1F8DP62_9BACT</name>
<dbReference type="Gene3D" id="3.40.50.300">
    <property type="entry name" value="P-loop containing nucleotide triphosphate hydrolases"/>
    <property type="match status" value="2"/>
</dbReference>
<dbReference type="Proteomes" id="UP000178798">
    <property type="component" value="Unassembled WGS sequence"/>
</dbReference>
<dbReference type="SUPFAM" id="SSF50249">
    <property type="entry name" value="Nucleic acid-binding proteins"/>
    <property type="match status" value="1"/>
</dbReference>
<keyword evidence="3 15" id="KW-0547">Nucleotide-binding</keyword>
<reference evidence="18 19" key="1">
    <citation type="journal article" date="2016" name="Nat. Commun.">
        <title>Thousands of microbial genomes shed light on interconnected biogeochemical processes in an aquifer system.</title>
        <authorList>
            <person name="Anantharaman K."/>
            <person name="Brown C.T."/>
            <person name="Hug L.A."/>
            <person name="Sharon I."/>
            <person name="Castelle C.J."/>
            <person name="Probst A.J."/>
            <person name="Thomas B.C."/>
            <person name="Singh A."/>
            <person name="Wilkins M.J."/>
            <person name="Karaoz U."/>
            <person name="Brodie E.L."/>
            <person name="Williams K.H."/>
            <person name="Hubbard S.S."/>
            <person name="Banfield J.F."/>
        </authorList>
    </citation>
    <scope>NUCLEOTIDE SEQUENCE [LARGE SCALE GENOMIC DNA]</scope>
</reference>
<dbReference type="GO" id="GO:0016887">
    <property type="term" value="F:ATP hydrolysis activity"/>
    <property type="evidence" value="ECO:0007669"/>
    <property type="project" value="RHEA"/>
</dbReference>
<evidence type="ECO:0000256" key="3">
    <source>
        <dbReference type="ARBA" id="ARBA00022741"/>
    </source>
</evidence>
<evidence type="ECO:0000256" key="15">
    <source>
        <dbReference type="RuleBase" id="RU363016"/>
    </source>
</evidence>
<dbReference type="NCBIfam" id="TIGR00643">
    <property type="entry name" value="recG"/>
    <property type="match status" value="1"/>
</dbReference>
<evidence type="ECO:0000256" key="13">
    <source>
        <dbReference type="ARBA" id="ARBA00034808"/>
    </source>
</evidence>
<dbReference type="Pfam" id="PF00271">
    <property type="entry name" value="Helicase_C"/>
    <property type="match status" value="1"/>
</dbReference>
<feature type="domain" description="Helicase ATP-binding" evidence="16">
    <location>
        <begin position="289"/>
        <end position="463"/>
    </location>
</feature>
<evidence type="ECO:0000256" key="2">
    <source>
        <dbReference type="ARBA" id="ARBA00017846"/>
    </source>
</evidence>
<keyword evidence="7 15" id="KW-0067">ATP-binding</keyword>
<evidence type="ECO:0000256" key="1">
    <source>
        <dbReference type="ARBA" id="ARBA00007504"/>
    </source>
</evidence>
<dbReference type="InterPro" id="IPR011545">
    <property type="entry name" value="DEAD/DEAH_box_helicase_dom"/>
</dbReference>
<keyword evidence="5 15" id="KW-0378">Hydrolase</keyword>
<dbReference type="InterPro" id="IPR004609">
    <property type="entry name" value="ATP-dep_DNA_helicase_RecG"/>
</dbReference>
<keyword evidence="8" id="KW-0238">DNA-binding</keyword>
<dbReference type="EC" id="5.6.2.4" evidence="13 15"/>
<dbReference type="PROSITE" id="PS51194">
    <property type="entry name" value="HELICASE_CTER"/>
    <property type="match status" value="1"/>
</dbReference>
<dbReference type="InterPro" id="IPR033454">
    <property type="entry name" value="RecG_wedge"/>
</dbReference>
<comment type="function">
    <text evidence="15">Plays a critical role in recombination and DNA repair. Helps process Holliday junction intermediates to mature products by catalyzing branch migration. Has replication fork regression activity, unwinds stalled or blocked replication forks to make a HJ that can be resolved. Has a DNA unwinding activity characteristic of a DNA helicase with 3'-5' polarity.</text>
</comment>
<accession>A0A1F8DP62</accession>
<evidence type="ECO:0000256" key="10">
    <source>
        <dbReference type="ARBA" id="ARBA00023204"/>
    </source>
</evidence>
<comment type="catalytic activity">
    <reaction evidence="12 15">
        <text>Couples ATP hydrolysis with the unwinding of duplex DNA by translocating in the 3'-5' direction.</text>
        <dbReference type="EC" id="5.6.2.4"/>
    </reaction>
</comment>
<dbReference type="GO" id="GO:0006281">
    <property type="term" value="P:DNA repair"/>
    <property type="evidence" value="ECO:0007669"/>
    <property type="project" value="UniProtKB-UniRule"/>
</dbReference>
<keyword evidence="6 15" id="KW-0347">Helicase</keyword>
<keyword evidence="10 15" id="KW-0234">DNA repair</keyword>
<dbReference type="InterPro" id="IPR001650">
    <property type="entry name" value="Helicase_C-like"/>
</dbReference>
<dbReference type="GO" id="GO:0003677">
    <property type="term" value="F:DNA binding"/>
    <property type="evidence" value="ECO:0007669"/>
    <property type="project" value="UniProtKB-KW"/>
</dbReference>
<dbReference type="SUPFAM" id="SSF52540">
    <property type="entry name" value="P-loop containing nucleoside triphosphate hydrolases"/>
    <property type="match status" value="2"/>
</dbReference>
<dbReference type="PANTHER" id="PTHR47964:SF1">
    <property type="entry name" value="ATP-DEPENDENT DNA HELICASE HOMOLOG RECG, CHLOROPLASTIC"/>
    <property type="match status" value="1"/>
</dbReference>
<comment type="catalytic activity">
    <reaction evidence="14 15">
        <text>ATP + H2O = ADP + phosphate + H(+)</text>
        <dbReference type="Rhea" id="RHEA:13065"/>
        <dbReference type="ChEBI" id="CHEBI:15377"/>
        <dbReference type="ChEBI" id="CHEBI:15378"/>
        <dbReference type="ChEBI" id="CHEBI:30616"/>
        <dbReference type="ChEBI" id="CHEBI:43474"/>
        <dbReference type="ChEBI" id="CHEBI:456216"/>
        <dbReference type="EC" id="5.6.2.4"/>
    </reaction>
</comment>
<dbReference type="Pfam" id="PF17191">
    <property type="entry name" value="RecG_wedge"/>
    <property type="match status" value="1"/>
</dbReference>
<keyword evidence="11" id="KW-0413">Isomerase</keyword>
<dbReference type="GO" id="GO:0005524">
    <property type="term" value="F:ATP binding"/>
    <property type="evidence" value="ECO:0007669"/>
    <property type="project" value="UniProtKB-KW"/>
</dbReference>
<dbReference type="GO" id="GO:0043138">
    <property type="term" value="F:3'-5' DNA helicase activity"/>
    <property type="evidence" value="ECO:0007669"/>
    <property type="project" value="UniProtKB-EC"/>
</dbReference>
<keyword evidence="4 15" id="KW-0227">DNA damage</keyword>
<sequence length="723" mass="82531">MIELSNQLEEVKGIGPRFIERLKKLNIKIVKDLLWHFPTRYEDFSKIIKISDLKINQRATVSGIIKQVKLKRTWKRRMFILEALVADDTGSIKAIWFNGRYLLPIIKKGKFINLAGKITENSKEGLIMSHPVYEIVNQQFISEDAELTGGQQFDTKHTGRIVPIYPETKGLTSKGFRYLIKPILENLEIAEEFLPENILKENNFPEINEALNSIHFPKESGEAKSAKKRFAFEDLFLLNLINLQTKLKIGQQKAIAFKEDIDFIRKLLEKLPFELTLSQKKSLWEILQDMAKFHPMNRLLQGDVGSGKTIVAAIAALVSAKAGKQTAFMAPTEILARQHYFTFQKFFSDFSGGVGLITSKETKIFYGDGLESEIKKTELLKKISSGEIKIVFGTHSLIQKNIKFGELSLVIIDEQHRFGVRQRAELLKNEKSDFSSHFLSMSATPIPRTLTLTIFGDLDLSIIDELPKNRKPIITKVVAPSNRDKAYAFIRGQVKKGRQTFVVCPRIERTTDNEQEAAAASYKSFINLDVKAVKEEYEKLEKKIFPDLKVKMLHGKMKQKEKNQIMNDFKDKKIDILVSTSVIEVGVDVPNAAIMMIEGADRFGLAQLYQFRGRVGRGEHQSFCFLFTDSLSKETYRRLYSIVEAKNGFELAEKDLEIRGPGEFLGQSQTGYPDLSMKAIQNPDLVKSSREAAQKLLGDDMKLKEHPLLKRKLEEFEKEIHLE</sequence>
<evidence type="ECO:0000256" key="5">
    <source>
        <dbReference type="ARBA" id="ARBA00022801"/>
    </source>
</evidence>
<evidence type="ECO:0000313" key="18">
    <source>
        <dbReference type="EMBL" id="OGM90407.1"/>
    </source>
</evidence>
<dbReference type="Pfam" id="PF19833">
    <property type="entry name" value="RecG_dom3_C"/>
    <property type="match status" value="1"/>
</dbReference>
<evidence type="ECO:0000256" key="12">
    <source>
        <dbReference type="ARBA" id="ARBA00034617"/>
    </source>
</evidence>
<keyword evidence="9 15" id="KW-0233">DNA recombination</keyword>
<dbReference type="SMART" id="SM00487">
    <property type="entry name" value="DEXDc"/>
    <property type="match status" value="1"/>
</dbReference>
<proteinExistence type="inferred from homology"/>
<dbReference type="PANTHER" id="PTHR47964">
    <property type="entry name" value="ATP-DEPENDENT DNA HELICASE HOMOLOG RECG, CHLOROPLASTIC"/>
    <property type="match status" value="1"/>
</dbReference>
<gene>
    <name evidence="18" type="ORF">A2999_00310</name>
</gene>
<dbReference type="NCBIfam" id="NF008165">
    <property type="entry name" value="PRK10917.1-3"/>
    <property type="match status" value="1"/>
</dbReference>
<comment type="similarity">
    <text evidence="1 15">Belongs to the helicase family. RecG subfamily.</text>
</comment>
<dbReference type="InterPro" id="IPR027417">
    <property type="entry name" value="P-loop_NTPase"/>
</dbReference>
<evidence type="ECO:0000256" key="11">
    <source>
        <dbReference type="ARBA" id="ARBA00023235"/>
    </source>
</evidence>